<dbReference type="KEGG" id="pais:PFX98_06895"/>
<evidence type="ECO:0000313" key="4">
    <source>
        <dbReference type="Proteomes" id="UP001177769"/>
    </source>
</evidence>
<feature type="signal peptide" evidence="2">
    <location>
        <begin position="1"/>
        <end position="36"/>
    </location>
</feature>
<dbReference type="AlphaFoldDB" id="A0AA95NNN9"/>
<dbReference type="Proteomes" id="UP001177769">
    <property type="component" value="Chromosome"/>
</dbReference>
<keyword evidence="2" id="KW-0732">Signal</keyword>
<reference evidence="3" key="1">
    <citation type="submission" date="2023-01" db="EMBL/GenBank/DDBJ databases">
        <title>Whole genome sequence of Paucibacter sp. S2-9 isolated from pond sediment.</title>
        <authorList>
            <person name="Jung J.Y."/>
        </authorList>
    </citation>
    <scope>NUCLEOTIDE SEQUENCE</scope>
    <source>
        <strain evidence="3">S2-9</strain>
    </source>
</reference>
<evidence type="ECO:0000313" key="3">
    <source>
        <dbReference type="EMBL" id="WIT13331.1"/>
    </source>
</evidence>
<evidence type="ECO:0000256" key="1">
    <source>
        <dbReference type="SAM" id="MobiDB-lite"/>
    </source>
</evidence>
<accession>A0AA95NNN9</accession>
<proteinExistence type="predicted"/>
<keyword evidence="4" id="KW-1185">Reference proteome</keyword>
<feature type="chain" id="PRO_5041673857" description="DUF3108 domain-containing protein" evidence="2">
    <location>
        <begin position="37"/>
        <end position="285"/>
    </location>
</feature>
<feature type="region of interest" description="Disordered" evidence="1">
    <location>
        <begin position="115"/>
        <end position="137"/>
    </location>
</feature>
<sequence length="285" mass="30148">MSTSTAIPCQRRRAPGAALSLSLLLGALLPSAPALADAERQATASLAPSQLVGLDLNLQIEKVAPAAALPNQGVIVKRYLAQGLWTSQGAGGPGHRQASGSYQLRHGGDHMLEERSVDDSGQAQSSTRYSFEHPRGGTWVQSLNHGQQQLSGHFTVAPSQPGPAQQLAPASNAGLHVALIIKQALAPTLPPGVFPSAGLVLQSYAADGTLSFQGFGPGNINSKGSYSYKRLSANTAVEEATQTSDFFSLPYTMVYTFKTPNSGTWYQNFYNGLIQFSGTFDTFPR</sequence>
<gene>
    <name evidence="3" type="ORF">PFX98_06895</name>
</gene>
<dbReference type="RefSeq" id="WP_285234443.1">
    <property type="nucleotide sequence ID" value="NZ_CP116346.1"/>
</dbReference>
<feature type="compositionally biased region" description="Polar residues" evidence="1">
    <location>
        <begin position="119"/>
        <end position="129"/>
    </location>
</feature>
<dbReference type="EMBL" id="CP116346">
    <property type="protein sequence ID" value="WIT13331.1"/>
    <property type="molecule type" value="Genomic_DNA"/>
</dbReference>
<name>A0AA95NNN9_9BURK</name>
<evidence type="ECO:0000256" key="2">
    <source>
        <dbReference type="SAM" id="SignalP"/>
    </source>
</evidence>
<organism evidence="3 4">
    <name type="scientific">Paucibacter sediminis</name>
    <dbReference type="NCBI Taxonomy" id="3019553"/>
    <lineage>
        <taxon>Bacteria</taxon>
        <taxon>Pseudomonadati</taxon>
        <taxon>Pseudomonadota</taxon>
        <taxon>Betaproteobacteria</taxon>
        <taxon>Burkholderiales</taxon>
        <taxon>Sphaerotilaceae</taxon>
        <taxon>Roseateles</taxon>
    </lineage>
</organism>
<protein>
    <recommendedName>
        <fullName evidence="5">DUF3108 domain-containing protein</fullName>
    </recommendedName>
</protein>
<evidence type="ECO:0008006" key="5">
    <source>
        <dbReference type="Google" id="ProtNLM"/>
    </source>
</evidence>